<feature type="region of interest" description="Disordered" evidence="1">
    <location>
        <begin position="25"/>
        <end position="49"/>
    </location>
</feature>
<evidence type="ECO:0008006" key="5">
    <source>
        <dbReference type="Google" id="ProtNLM"/>
    </source>
</evidence>
<dbReference type="RefSeq" id="WP_307566528.1">
    <property type="nucleotide sequence ID" value="NZ_JAUSQU010000001.1"/>
</dbReference>
<keyword evidence="2" id="KW-0732">Signal</keyword>
<gene>
    <name evidence="3" type="ORF">J2853_008159</name>
</gene>
<feature type="chain" id="PRO_5045174427" description="Lipoprotein" evidence="2">
    <location>
        <begin position="26"/>
        <end position="299"/>
    </location>
</feature>
<organism evidence="3 4">
    <name type="scientific">Streptosporangium lutulentum</name>
    <dbReference type="NCBI Taxonomy" id="1461250"/>
    <lineage>
        <taxon>Bacteria</taxon>
        <taxon>Bacillati</taxon>
        <taxon>Actinomycetota</taxon>
        <taxon>Actinomycetes</taxon>
        <taxon>Streptosporangiales</taxon>
        <taxon>Streptosporangiaceae</taxon>
        <taxon>Streptosporangium</taxon>
    </lineage>
</organism>
<dbReference type="PROSITE" id="PS51257">
    <property type="entry name" value="PROKAR_LIPOPROTEIN"/>
    <property type="match status" value="1"/>
</dbReference>
<evidence type="ECO:0000256" key="2">
    <source>
        <dbReference type="SAM" id="SignalP"/>
    </source>
</evidence>
<evidence type="ECO:0000256" key="1">
    <source>
        <dbReference type="SAM" id="MobiDB-lite"/>
    </source>
</evidence>
<comment type="caution">
    <text evidence="3">The sequence shown here is derived from an EMBL/GenBank/DDBJ whole genome shotgun (WGS) entry which is preliminary data.</text>
</comment>
<evidence type="ECO:0000313" key="3">
    <source>
        <dbReference type="EMBL" id="MDP9848948.1"/>
    </source>
</evidence>
<evidence type="ECO:0000313" key="4">
    <source>
        <dbReference type="Proteomes" id="UP001225356"/>
    </source>
</evidence>
<reference evidence="3 4" key="1">
    <citation type="submission" date="2023-07" db="EMBL/GenBank/DDBJ databases">
        <title>Sequencing the genomes of 1000 actinobacteria strains.</title>
        <authorList>
            <person name="Klenk H.-P."/>
        </authorList>
    </citation>
    <scope>NUCLEOTIDE SEQUENCE [LARGE SCALE GENOMIC DNA]</scope>
    <source>
        <strain evidence="3 4">DSM 46740</strain>
    </source>
</reference>
<keyword evidence="4" id="KW-1185">Reference proteome</keyword>
<name>A0ABT9QQA4_9ACTN</name>
<dbReference type="Proteomes" id="UP001225356">
    <property type="component" value="Unassembled WGS sequence"/>
</dbReference>
<dbReference type="EMBL" id="JAUSQU010000001">
    <property type="protein sequence ID" value="MDP9848948.1"/>
    <property type="molecule type" value="Genomic_DNA"/>
</dbReference>
<feature type="signal peptide" evidence="2">
    <location>
        <begin position="1"/>
        <end position="25"/>
    </location>
</feature>
<proteinExistence type="predicted"/>
<protein>
    <recommendedName>
        <fullName evidence="5">Lipoprotein</fullName>
    </recommendedName>
</protein>
<sequence length="299" mass="32863">MSRVLTTMPAATLALALLTGCGAETAPSAAPASGKTSPTTDPHGKRRQMEAMRADCMKQKGFKYIPNVPAPPKTVSEERRLELAGDYPAMLKYREKHGFGVYFALAYPDDPEEGIPDPISDPNMELAQSLSKTQYNARNAADNACYAAAFTALTGKKVSSMDDVSTQADTLYIKTKERLLDGDPQLVELAGDFGDCLKSKGYPVASLKPTAMTFNTWDIFEKERTAYLTKRTKSGEAQTFEAMRMSPDEARLHLPKEIKASLDDLECGKDFYAAFLPRDGKLLEETLNEYGEKDGLLPY</sequence>
<accession>A0ABT9QQA4</accession>